<dbReference type="PANTHER" id="PTHR42899:SF1">
    <property type="entry name" value="SPERMATOGENESIS-ASSOCIATED PROTEIN 20"/>
    <property type="match status" value="1"/>
</dbReference>
<dbReference type="Gene3D" id="3.40.30.10">
    <property type="entry name" value="Glutaredoxin"/>
    <property type="match status" value="1"/>
</dbReference>
<dbReference type="InterPro" id="IPR024705">
    <property type="entry name" value="Ssp411"/>
</dbReference>
<comment type="caution">
    <text evidence="2">The sequence shown here is derived from an EMBL/GenBank/DDBJ whole genome shotgun (WGS) entry which is preliminary data.</text>
</comment>
<evidence type="ECO:0000313" key="2">
    <source>
        <dbReference type="EMBL" id="PNH05113.1"/>
    </source>
</evidence>
<gene>
    <name evidence="2" type="ORF">TSOC_008657</name>
</gene>
<accession>A0A2J7ZXW9</accession>
<dbReference type="SUPFAM" id="SSF52833">
    <property type="entry name" value="Thioredoxin-like"/>
    <property type="match status" value="1"/>
</dbReference>
<sequence length="155" mass="17392">MVCPGSFGVQKERCHVMEVESFESQEIAELLNRDFVAVKVDREERPDVDRVYVHSVLGPELAPLFCTVYGIEKEGNCNRSDRSDPHEEFVGKNVPYIAVPPAEAAVRLRLPYAADAAEVERRLAAAREALHRVRATRPRPALDDKAMSGLRRGHI</sequence>
<dbReference type="InterPro" id="IPR004879">
    <property type="entry name" value="Ssp411-like_TRX"/>
</dbReference>
<proteinExistence type="predicted"/>
<dbReference type="GO" id="GO:0009507">
    <property type="term" value="C:chloroplast"/>
    <property type="evidence" value="ECO:0007669"/>
    <property type="project" value="TreeGrafter"/>
</dbReference>
<dbReference type="InterPro" id="IPR036249">
    <property type="entry name" value="Thioredoxin-like_sf"/>
</dbReference>
<organism evidence="2 3">
    <name type="scientific">Tetrabaena socialis</name>
    <dbReference type="NCBI Taxonomy" id="47790"/>
    <lineage>
        <taxon>Eukaryota</taxon>
        <taxon>Viridiplantae</taxon>
        <taxon>Chlorophyta</taxon>
        <taxon>core chlorophytes</taxon>
        <taxon>Chlorophyceae</taxon>
        <taxon>CS clade</taxon>
        <taxon>Chlamydomonadales</taxon>
        <taxon>Tetrabaenaceae</taxon>
        <taxon>Tetrabaena</taxon>
    </lineage>
</organism>
<dbReference type="EMBL" id="PGGS01000333">
    <property type="protein sequence ID" value="PNH05113.1"/>
    <property type="molecule type" value="Genomic_DNA"/>
</dbReference>
<dbReference type="Pfam" id="PF03190">
    <property type="entry name" value="Thioredox_DsbH"/>
    <property type="match status" value="1"/>
</dbReference>
<dbReference type="Proteomes" id="UP000236333">
    <property type="component" value="Unassembled WGS sequence"/>
</dbReference>
<name>A0A2J7ZXW9_9CHLO</name>
<protein>
    <recommendedName>
        <fullName evidence="1">Spermatogenesis-associated protein 20-like TRX domain-containing protein</fullName>
    </recommendedName>
</protein>
<dbReference type="PANTHER" id="PTHR42899">
    <property type="entry name" value="SPERMATOGENESIS-ASSOCIATED PROTEIN 20"/>
    <property type="match status" value="1"/>
</dbReference>
<dbReference type="AlphaFoldDB" id="A0A2J7ZXW9"/>
<evidence type="ECO:0000259" key="1">
    <source>
        <dbReference type="Pfam" id="PF03190"/>
    </source>
</evidence>
<feature type="domain" description="Spermatogenesis-associated protein 20-like TRX" evidence="1">
    <location>
        <begin position="13"/>
        <end position="55"/>
    </location>
</feature>
<dbReference type="OrthoDB" id="1923667at2759"/>
<evidence type="ECO:0000313" key="3">
    <source>
        <dbReference type="Proteomes" id="UP000236333"/>
    </source>
</evidence>
<reference evidence="2 3" key="1">
    <citation type="journal article" date="2017" name="Mol. Biol. Evol.">
        <title>The 4-celled Tetrabaena socialis nuclear genome reveals the essential components for genetic control of cell number at the origin of multicellularity in the volvocine lineage.</title>
        <authorList>
            <person name="Featherston J."/>
            <person name="Arakaki Y."/>
            <person name="Hanschen E.R."/>
            <person name="Ferris P.J."/>
            <person name="Michod R.E."/>
            <person name="Olson B.J.S.C."/>
            <person name="Nozaki H."/>
            <person name="Durand P.M."/>
        </authorList>
    </citation>
    <scope>NUCLEOTIDE SEQUENCE [LARGE SCALE GENOMIC DNA]</scope>
    <source>
        <strain evidence="2 3">NIES-571</strain>
    </source>
</reference>
<keyword evidence="3" id="KW-1185">Reference proteome</keyword>